<dbReference type="SUPFAM" id="SSF51182">
    <property type="entry name" value="RmlC-like cupins"/>
    <property type="match status" value="1"/>
</dbReference>
<dbReference type="InterPro" id="IPR003313">
    <property type="entry name" value="AraC-bd"/>
</dbReference>
<dbReference type="PROSITE" id="PS01124">
    <property type="entry name" value="HTH_ARAC_FAMILY_2"/>
    <property type="match status" value="1"/>
</dbReference>
<dbReference type="InterPro" id="IPR011051">
    <property type="entry name" value="RmlC_Cupin_sf"/>
</dbReference>
<evidence type="ECO:0000256" key="2">
    <source>
        <dbReference type="ARBA" id="ARBA00023125"/>
    </source>
</evidence>
<dbReference type="SUPFAM" id="SSF46689">
    <property type="entry name" value="Homeodomain-like"/>
    <property type="match status" value="1"/>
</dbReference>
<dbReference type="InterPro" id="IPR009057">
    <property type="entry name" value="Homeodomain-like_sf"/>
</dbReference>
<gene>
    <name evidence="5" type="ORF">SAMN06265221_103250</name>
</gene>
<protein>
    <submittedName>
        <fullName evidence="5">Transcriptional regulator, AraC family</fullName>
    </submittedName>
</protein>
<evidence type="ECO:0000313" key="5">
    <source>
        <dbReference type="EMBL" id="SMO52119.1"/>
    </source>
</evidence>
<dbReference type="GO" id="GO:0043565">
    <property type="term" value="F:sequence-specific DNA binding"/>
    <property type="evidence" value="ECO:0007669"/>
    <property type="project" value="InterPro"/>
</dbReference>
<dbReference type="AlphaFoldDB" id="A0A521BY39"/>
<dbReference type="InterPro" id="IPR018060">
    <property type="entry name" value="HTH_AraC"/>
</dbReference>
<dbReference type="PROSITE" id="PS00041">
    <property type="entry name" value="HTH_ARAC_FAMILY_1"/>
    <property type="match status" value="1"/>
</dbReference>
<evidence type="ECO:0000313" key="6">
    <source>
        <dbReference type="Proteomes" id="UP000319014"/>
    </source>
</evidence>
<dbReference type="Pfam" id="PF02311">
    <property type="entry name" value="AraC_binding"/>
    <property type="match status" value="1"/>
</dbReference>
<dbReference type="Proteomes" id="UP000319014">
    <property type="component" value="Unassembled WGS sequence"/>
</dbReference>
<dbReference type="Pfam" id="PF12833">
    <property type="entry name" value="HTH_18"/>
    <property type="match status" value="1"/>
</dbReference>
<dbReference type="PANTHER" id="PTHR11019:SF190">
    <property type="entry name" value="ARAC-FAMILY REGULATORY PROTEIN"/>
    <property type="match status" value="1"/>
</dbReference>
<dbReference type="SMART" id="SM00342">
    <property type="entry name" value="HTH_ARAC"/>
    <property type="match status" value="1"/>
</dbReference>
<dbReference type="RefSeq" id="WP_142662106.1">
    <property type="nucleotide sequence ID" value="NZ_FXTK01000003.1"/>
</dbReference>
<dbReference type="OrthoDB" id="9814125at2"/>
<dbReference type="InterPro" id="IPR018062">
    <property type="entry name" value="HTH_AraC-typ_CS"/>
</dbReference>
<keyword evidence="6" id="KW-1185">Reference proteome</keyword>
<accession>A0A521BY39</accession>
<evidence type="ECO:0000256" key="1">
    <source>
        <dbReference type="ARBA" id="ARBA00023015"/>
    </source>
</evidence>
<feature type="domain" description="HTH araC/xylS-type" evidence="4">
    <location>
        <begin position="249"/>
        <end position="347"/>
    </location>
</feature>
<proteinExistence type="predicted"/>
<name>A0A521BY39_9RHOB</name>
<dbReference type="GO" id="GO:0003700">
    <property type="term" value="F:DNA-binding transcription factor activity"/>
    <property type="evidence" value="ECO:0007669"/>
    <property type="project" value="InterPro"/>
</dbReference>
<evidence type="ECO:0000256" key="3">
    <source>
        <dbReference type="ARBA" id="ARBA00023163"/>
    </source>
</evidence>
<organism evidence="5 6">
    <name type="scientific">Paracoccus laeviglucosivorans</name>
    <dbReference type="NCBI Taxonomy" id="1197861"/>
    <lineage>
        <taxon>Bacteria</taxon>
        <taxon>Pseudomonadati</taxon>
        <taxon>Pseudomonadota</taxon>
        <taxon>Alphaproteobacteria</taxon>
        <taxon>Rhodobacterales</taxon>
        <taxon>Paracoccaceae</taxon>
        <taxon>Paracoccus</taxon>
    </lineage>
</organism>
<sequence>MSENLRHLHQLRPRHDDDAVRERLAQASITAGVILEPSEQDPRRFTAPGTTDRVADEAQVTMAPPTTPSRLPRSAPGDGLRLVPLAAFHWGGAPRGRFGGRSATIAPRVRGDHILIYVAQGTLGVDLPGLRHPVSDGRIAFIPAGTAFSMQPPEEVQGCALMIPPHLAHGLPVELPHSFQSGLPDPADHALLDPALRALGAGSPRNAVEASATSFQLGLLAVALSRLVHGSAAQQALSHRITEARPLTERFLALAGANLAQEHTMSELARDLGCTLAHLDRACLQSRGKTALELLYRLRLERAVGLLRDTTTPIEQIARSLGFSSVGHFMRAFASATGRSPEAFREIGRGGEEQI</sequence>
<dbReference type="EMBL" id="FXTK01000003">
    <property type="protein sequence ID" value="SMO52119.1"/>
    <property type="molecule type" value="Genomic_DNA"/>
</dbReference>
<reference evidence="5 6" key="1">
    <citation type="submission" date="2017-05" db="EMBL/GenBank/DDBJ databases">
        <authorList>
            <person name="Varghese N."/>
            <person name="Submissions S."/>
        </authorList>
    </citation>
    <scope>NUCLEOTIDE SEQUENCE [LARGE SCALE GENOMIC DNA]</scope>
    <source>
        <strain evidence="5 6">DSM 100094</strain>
    </source>
</reference>
<keyword evidence="2" id="KW-0238">DNA-binding</keyword>
<evidence type="ECO:0000259" key="4">
    <source>
        <dbReference type="PROSITE" id="PS01124"/>
    </source>
</evidence>
<dbReference type="Gene3D" id="1.10.10.60">
    <property type="entry name" value="Homeodomain-like"/>
    <property type="match status" value="1"/>
</dbReference>
<keyword evidence="1" id="KW-0805">Transcription regulation</keyword>
<dbReference type="PANTHER" id="PTHR11019">
    <property type="entry name" value="HTH-TYPE TRANSCRIPTIONAL REGULATOR NIMR"/>
    <property type="match status" value="1"/>
</dbReference>
<keyword evidence="3" id="KW-0804">Transcription</keyword>